<dbReference type="PANTHER" id="PTHR11091">
    <property type="entry name" value="OXIDOREDUCTASE-RELATED"/>
    <property type="match status" value="1"/>
</dbReference>
<sequence>MRRHLTAGTRSPARRDRPSTADRCRMRVDHQALRDFTQQCLIAVGVSKQDAVVVADVLVSADLRGVDSHGVARLRRYVDGVRNGLIVPDARTTVLAETPATVALDAGNGLGQPASCAAVDMAMAKGVETGIGMATVRRSNHFGIAGYYALRAARKGLFAIVGTNASPQVAPTNGATPMFGTNPLAVAFPTDPERPFVFDAATSVVPRGKLERLHREGNEMLSGWAVDPNGESTTDIPRIVDGLKAREGYALLPLGGLGELHGGHKGYGLATVVELFCGPLAGARWGRHVYGPDGAGLGHFFLCGQVAALTTVASFQAEASQMFEELRASPKARGQDRVLIAGEREYDTEQQRLATGIPLRPAVVADLSRIADECDVAPLSPIPLGPPVDNTDKGD</sequence>
<protein>
    <submittedName>
        <fullName evidence="4">Malate dehydrogenase</fullName>
    </submittedName>
</protein>
<dbReference type="Proteomes" id="UP000287547">
    <property type="component" value="Unassembled WGS sequence"/>
</dbReference>
<comment type="similarity">
    <text evidence="1">Belongs to the LDH2/MDH2 oxidoreductase family.</text>
</comment>
<evidence type="ECO:0000256" key="2">
    <source>
        <dbReference type="ARBA" id="ARBA00023002"/>
    </source>
</evidence>
<proteinExistence type="inferred from homology"/>
<evidence type="ECO:0000256" key="1">
    <source>
        <dbReference type="ARBA" id="ARBA00006056"/>
    </source>
</evidence>
<dbReference type="Gene3D" id="3.30.1370.60">
    <property type="entry name" value="Hypothetical oxidoreductase yiak, domain 2"/>
    <property type="match status" value="1"/>
</dbReference>
<dbReference type="Gene3D" id="1.10.1530.10">
    <property type="match status" value="1"/>
</dbReference>
<dbReference type="InterPro" id="IPR043143">
    <property type="entry name" value="Mal/L-sulf/L-lact_DH-like_NADP"/>
</dbReference>
<dbReference type="EMBL" id="QHKI01000064">
    <property type="protein sequence ID" value="RSM70809.1"/>
    <property type="molecule type" value="Genomic_DNA"/>
</dbReference>
<feature type="region of interest" description="Disordered" evidence="3">
    <location>
        <begin position="1"/>
        <end position="22"/>
    </location>
</feature>
<reference evidence="4 5" key="1">
    <citation type="submission" date="2018-05" db="EMBL/GenBank/DDBJ databases">
        <title>Evolution of GPA BGCs.</title>
        <authorList>
            <person name="Waglechner N."/>
            <person name="Wright G.D."/>
        </authorList>
    </citation>
    <scope>NUCLEOTIDE SEQUENCE [LARGE SCALE GENOMIC DNA]</scope>
    <source>
        <strain evidence="4 5">A82846</strain>
    </source>
</reference>
<dbReference type="InterPro" id="IPR003767">
    <property type="entry name" value="Malate/L-lactate_DH-like"/>
</dbReference>
<feature type="compositionally biased region" description="Basic and acidic residues" evidence="3">
    <location>
        <begin position="13"/>
        <end position="22"/>
    </location>
</feature>
<name>A0A428YQ57_KIBAR</name>
<evidence type="ECO:0000313" key="4">
    <source>
        <dbReference type="EMBL" id="RSM70809.1"/>
    </source>
</evidence>
<evidence type="ECO:0000313" key="5">
    <source>
        <dbReference type="Proteomes" id="UP000287547"/>
    </source>
</evidence>
<dbReference type="Pfam" id="PF02615">
    <property type="entry name" value="Ldh_2"/>
    <property type="match status" value="1"/>
</dbReference>
<dbReference type="InterPro" id="IPR043144">
    <property type="entry name" value="Mal/L-sulf/L-lact_DH-like_ah"/>
</dbReference>
<gene>
    <name evidence="4" type="ORF">DMH04_44180</name>
</gene>
<dbReference type="GO" id="GO:0016491">
    <property type="term" value="F:oxidoreductase activity"/>
    <property type="evidence" value="ECO:0007669"/>
    <property type="project" value="UniProtKB-KW"/>
</dbReference>
<dbReference type="PANTHER" id="PTHR11091:SF0">
    <property type="entry name" value="MALATE DEHYDROGENASE"/>
    <property type="match status" value="1"/>
</dbReference>
<organism evidence="4 5">
    <name type="scientific">Kibdelosporangium aridum</name>
    <dbReference type="NCBI Taxonomy" id="2030"/>
    <lineage>
        <taxon>Bacteria</taxon>
        <taxon>Bacillati</taxon>
        <taxon>Actinomycetota</taxon>
        <taxon>Actinomycetes</taxon>
        <taxon>Pseudonocardiales</taxon>
        <taxon>Pseudonocardiaceae</taxon>
        <taxon>Kibdelosporangium</taxon>
    </lineage>
</organism>
<dbReference type="InterPro" id="IPR036111">
    <property type="entry name" value="Mal/L-sulfo/L-lacto_DH-like_sf"/>
</dbReference>
<evidence type="ECO:0000256" key="3">
    <source>
        <dbReference type="SAM" id="MobiDB-lite"/>
    </source>
</evidence>
<comment type="caution">
    <text evidence="4">The sequence shown here is derived from an EMBL/GenBank/DDBJ whole genome shotgun (WGS) entry which is preliminary data.</text>
</comment>
<dbReference type="SUPFAM" id="SSF89733">
    <property type="entry name" value="L-sulfolactate dehydrogenase-like"/>
    <property type="match status" value="1"/>
</dbReference>
<dbReference type="AlphaFoldDB" id="A0A428YQ57"/>
<keyword evidence="2" id="KW-0560">Oxidoreductase</keyword>
<accession>A0A428YQ57</accession>